<dbReference type="Proteomes" id="UP001364224">
    <property type="component" value="Unassembled WGS sequence"/>
</dbReference>
<dbReference type="SUPFAM" id="SSF52317">
    <property type="entry name" value="Class I glutamine amidotransferase-like"/>
    <property type="match status" value="1"/>
</dbReference>
<dbReference type="InterPro" id="IPR017926">
    <property type="entry name" value="GATASE"/>
</dbReference>
<keyword evidence="2" id="KW-0436">Ligase</keyword>
<reference evidence="2 3" key="1">
    <citation type="submission" date="2024-02" db="EMBL/GenBank/DDBJ databases">
        <title>Adaptive strategies in a cosmopolitan and abundant soil bacterium.</title>
        <authorList>
            <person name="Carini P."/>
        </authorList>
    </citation>
    <scope>NUCLEOTIDE SEQUENCE [LARGE SCALE GENOMIC DNA]</scope>
    <source>
        <strain evidence="2 3">AZCC 1608</strain>
    </source>
</reference>
<protein>
    <submittedName>
        <fullName evidence="2">GMP synthase (Glutamine-hydrolyzing)</fullName>
        <ecNumber evidence="2">6.3.5.2</ecNumber>
    </submittedName>
</protein>
<dbReference type="Pfam" id="PF00117">
    <property type="entry name" value="GATase"/>
    <property type="match status" value="1"/>
</dbReference>
<organism evidence="2 3">
    <name type="scientific">Bradyrhizobium algeriense</name>
    <dbReference type="NCBI Taxonomy" id="634784"/>
    <lineage>
        <taxon>Bacteria</taxon>
        <taxon>Pseudomonadati</taxon>
        <taxon>Pseudomonadota</taxon>
        <taxon>Alphaproteobacteria</taxon>
        <taxon>Hyphomicrobiales</taxon>
        <taxon>Nitrobacteraceae</taxon>
        <taxon>Bradyrhizobium</taxon>
    </lineage>
</organism>
<dbReference type="NCBIfam" id="NF005072">
    <property type="entry name" value="PRK06490.1"/>
    <property type="match status" value="1"/>
</dbReference>
<feature type="domain" description="Glutamine amidotransferase" evidence="1">
    <location>
        <begin position="48"/>
        <end position="204"/>
    </location>
</feature>
<dbReference type="RefSeq" id="WP_334487894.1">
    <property type="nucleotide sequence ID" value="NZ_JAZHRV010000001.1"/>
</dbReference>
<evidence type="ECO:0000259" key="1">
    <source>
        <dbReference type="Pfam" id="PF00117"/>
    </source>
</evidence>
<dbReference type="CDD" id="cd01741">
    <property type="entry name" value="GATase1_1"/>
    <property type="match status" value="1"/>
</dbReference>
<dbReference type="GO" id="GO:0003922">
    <property type="term" value="F:GMP synthase (glutamine-hydrolyzing) activity"/>
    <property type="evidence" value="ECO:0007669"/>
    <property type="project" value="UniProtKB-EC"/>
</dbReference>
<evidence type="ECO:0000313" key="2">
    <source>
        <dbReference type="EMBL" id="MEH2559620.1"/>
    </source>
</evidence>
<dbReference type="Gene3D" id="3.40.50.880">
    <property type="match status" value="1"/>
</dbReference>
<dbReference type="PROSITE" id="PS51273">
    <property type="entry name" value="GATASE_TYPE_1"/>
    <property type="match status" value="1"/>
</dbReference>
<dbReference type="EC" id="6.3.5.2" evidence="2"/>
<proteinExistence type="predicted"/>
<name>A0ABU8BM40_9BRAD</name>
<dbReference type="EMBL" id="JAZHRV010000001">
    <property type="protein sequence ID" value="MEH2559620.1"/>
    <property type="molecule type" value="Genomic_DNA"/>
</dbReference>
<accession>A0ABU8BM40</accession>
<sequence>MSFRSNNNDENVLPFPGRPTLGAADPALLKPVLIVLHQETSTPGRVGNALRALGHPLDIRRPRFGDPLPETMDQHAGVVIFGGPMSANDSDDYVRREIDWIEIPLREQRPFLGICLGAQMLAKQLGAQVAPHHEGRVEVGYYPIRPTEAGYALCPDWPERVYHWHGEGFQLPRGAKLLAEGDDFPVQAYQHGHAFGFQFHPDVTYAMMHRWTTRGCVRMESPGAQPRHLHFEGRAVHDVIERAWLKNFIAGWIACAPRAPHAGCRRIAATRNFIRALRASFKIPGCDRVAA</sequence>
<dbReference type="InterPro" id="IPR044992">
    <property type="entry name" value="ChyE-like"/>
</dbReference>
<evidence type="ECO:0000313" key="3">
    <source>
        <dbReference type="Proteomes" id="UP001364224"/>
    </source>
</evidence>
<dbReference type="PANTHER" id="PTHR42695:SF5">
    <property type="entry name" value="GLUTAMINE AMIDOTRANSFERASE YLR126C-RELATED"/>
    <property type="match status" value="1"/>
</dbReference>
<comment type="caution">
    <text evidence="2">The sequence shown here is derived from an EMBL/GenBank/DDBJ whole genome shotgun (WGS) entry which is preliminary data.</text>
</comment>
<dbReference type="PANTHER" id="PTHR42695">
    <property type="entry name" value="GLUTAMINE AMIDOTRANSFERASE YLR126C-RELATED"/>
    <property type="match status" value="1"/>
</dbReference>
<gene>
    <name evidence="2" type="ORF">V1286_007149</name>
</gene>
<keyword evidence="3" id="KW-1185">Reference proteome</keyword>
<dbReference type="InterPro" id="IPR029062">
    <property type="entry name" value="Class_I_gatase-like"/>
</dbReference>